<dbReference type="RefSeq" id="WP_155353202.1">
    <property type="nucleotide sequence ID" value="NZ_BAAAHL010000012.1"/>
</dbReference>
<reference evidence="1 2" key="1">
    <citation type="submission" date="2019-10" db="EMBL/GenBank/DDBJ databases">
        <title>Whole genome shotgun sequence of Acrocarpospora macrocephala NBRC 16266.</title>
        <authorList>
            <person name="Ichikawa N."/>
            <person name="Kimura A."/>
            <person name="Kitahashi Y."/>
            <person name="Komaki H."/>
            <person name="Oguchi A."/>
        </authorList>
    </citation>
    <scope>NUCLEOTIDE SEQUENCE [LARGE SCALE GENOMIC DNA]</scope>
    <source>
        <strain evidence="1 2">NBRC 16266</strain>
    </source>
</reference>
<comment type="caution">
    <text evidence="1">The sequence shown here is derived from an EMBL/GenBank/DDBJ whole genome shotgun (WGS) entry which is preliminary data.</text>
</comment>
<proteinExistence type="predicted"/>
<dbReference type="OrthoDB" id="3432435at2"/>
<dbReference type="Proteomes" id="UP000331127">
    <property type="component" value="Unassembled WGS sequence"/>
</dbReference>
<evidence type="ECO:0000313" key="2">
    <source>
        <dbReference type="Proteomes" id="UP000331127"/>
    </source>
</evidence>
<protein>
    <submittedName>
        <fullName evidence="1">Uncharacterized protein</fullName>
    </submittedName>
</protein>
<sequence length="93" mass="10312">MARPQSELSAVRRRAVDISWARTPDRAERTQPATNASPVSLAHWVKKVREEGLVKSEADILKAAKNYHRAYMTQLSLKASAARRTKAAKAAGR</sequence>
<dbReference type="EMBL" id="BLAE01000006">
    <property type="protein sequence ID" value="GES07496.1"/>
    <property type="molecule type" value="Genomic_DNA"/>
</dbReference>
<evidence type="ECO:0000313" key="1">
    <source>
        <dbReference type="EMBL" id="GES07496.1"/>
    </source>
</evidence>
<dbReference type="AlphaFoldDB" id="A0A5M3WFB1"/>
<accession>A0A5M3WFB1</accession>
<keyword evidence="2" id="KW-1185">Reference proteome</keyword>
<gene>
    <name evidence="1" type="ORF">Amac_010910</name>
</gene>
<name>A0A5M3WFB1_9ACTN</name>
<organism evidence="1 2">
    <name type="scientific">Acrocarpospora macrocephala</name>
    <dbReference type="NCBI Taxonomy" id="150177"/>
    <lineage>
        <taxon>Bacteria</taxon>
        <taxon>Bacillati</taxon>
        <taxon>Actinomycetota</taxon>
        <taxon>Actinomycetes</taxon>
        <taxon>Streptosporangiales</taxon>
        <taxon>Streptosporangiaceae</taxon>
        <taxon>Acrocarpospora</taxon>
    </lineage>
</organism>